<dbReference type="EMBL" id="CH916368">
    <property type="protein sequence ID" value="EDW03649.1"/>
    <property type="molecule type" value="Genomic_DNA"/>
</dbReference>
<protein>
    <submittedName>
        <fullName evidence="2">GH10388</fullName>
    </submittedName>
</protein>
<organism evidence="3">
    <name type="scientific">Drosophila grimshawi</name>
    <name type="common">Hawaiian fruit fly</name>
    <name type="synonym">Idiomyia grimshawi</name>
    <dbReference type="NCBI Taxonomy" id="7222"/>
    <lineage>
        <taxon>Eukaryota</taxon>
        <taxon>Metazoa</taxon>
        <taxon>Ecdysozoa</taxon>
        <taxon>Arthropoda</taxon>
        <taxon>Hexapoda</taxon>
        <taxon>Insecta</taxon>
        <taxon>Pterygota</taxon>
        <taxon>Neoptera</taxon>
        <taxon>Endopterygota</taxon>
        <taxon>Diptera</taxon>
        <taxon>Brachycera</taxon>
        <taxon>Muscomorpha</taxon>
        <taxon>Ephydroidea</taxon>
        <taxon>Drosophilidae</taxon>
        <taxon>Drosophila</taxon>
        <taxon>Hawaiian Drosophila</taxon>
    </lineage>
</organism>
<keyword evidence="1" id="KW-0812">Transmembrane</keyword>
<dbReference type="HOGENOM" id="CLU_2657062_0_0_1"/>
<name>B4JEC9_DROGR</name>
<accession>B4JEC9</accession>
<proteinExistence type="predicted"/>
<dbReference type="AlphaFoldDB" id="B4JEC9"/>
<keyword evidence="1" id="KW-0472">Membrane</keyword>
<reference evidence="2 3" key="1">
    <citation type="journal article" date="2007" name="Nature">
        <title>Evolution of genes and genomes on the Drosophila phylogeny.</title>
        <authorList>
            <consortium name="Drosophila 12 Genomes Consortium"/>
            <person name="Clark A.G."/>
            <person name="Eisen M.B."/>
            <person name="Smith D.R."/>
            <person name="Bergman C.M."/>
            <person name="Oliver B."/>
            <person name="Markow T.A."/>
            <person name="Kaufman T.C."/>
            <person name="Kellis M."/>
            <person name="Gelbart W."/>
            <person name="Iyer V.N."/>
            <person name="Pollard D.A."/>
            <person name="Sackton T.B."/>
            <person name="Larracuente A.M."/>
            <person name="Singh N.D."/>
            <person name="Abad J.P."/>
            <person name="Abt D.N."/>
            <person name="Adryan B."/>
            <person name="Aguade M."/>
            <person name="Akashi H."/>
            <person name="Anderson W.W."/>
            <person name="Aquadro C.F."/>
            <person name="Ardell D.H."/>
            <person name="Arguello R."/>
            <person name="Artieri C.G."/>
            <person name="Barbash D.A."/>
            <person name="Barker D."/>
            <person name="Barsanti P."/>
            <person name="Batterham P."/>
            <person name="Batzoglou S."/>
            <person name="Begun D."/>
            <person name="Bhutkar A."/>
            <person name="Blanco E."/>
            <person name="Bosak S.A."/>
            <person name="Bradley R.K."/>
            <person name="Brand A.D."/>
            <person name="Brent M.R."/>
            <person name="Brooks A.N."/>
            <person name="Brown R.H."/>
            <person name="Butlin R.K."/>
            <person name="Caggese C."/>
            <person name="Calvi B.R."/>
            <person name="Bernardo de Carvalho A."/>
            <person name="Caspi A."/>
            <person name="Castrezana S."/>
            <person name="Celniker S.E."/>
            <person name="Chang J.L."/>
            <person name="Chapple C."/>
            <person name="Chatterji S."/>
            <person name="Chinwalla A."/>
            <person name="Civetta A."/>
            <person name="Clifton S.W."/>
            <person name="Comeron J.M."/>
            <person name="Costello J.C."/>
            <person name="Coyne J.A."/>
            <person name="Daub J."/>
            <person name="David R.G."/>
            <person name="Delcher A.L."/>
            <person name="Delehaunty K."/>
            <person name="Do C.B."/>
            <person name="Ebling H."/>
            <person name="Edwards K."/>
            <person name="Eickbush T."/>
            <person name="Evans J.D."/>
            <person name="Filipski A."/>
            <person name="Findeiss S."/>
            <person name="Freyhult E."/>
            <person name="Fulton L."/>
            <person name="Fulton R."/>
            <person name="Garcia A.C."/>
            <person name="Gardiner A."/>
            <person name="Garfield D.A."/>
            <person name="Garvin B.E."/>
            <person name="Gibson G."/>
            <person name="Gilbert D."/>
            <person name="Gnerre S."/>
            <person name="Godfrey J."/>
            <person name="Good R."/>
            <person name="Gotea V."/>
            <person name="Gravely B."/>
            <person name="Greenberg A.J."/>
            <person name="Griffiths-Jones S."/>
            <person name="Gross S."/>
            <person name="Guigo R."/>
            <person name="Gustafson E.A."/>
            <person name="Haerty W."/>
            <person name="Hahn M.W."/>
            <person name="Halligan D.L."/>
            <person name="Halpern A.L."/>
            <person name="Halter G.M."/>
            <person name="Han M.V."/>
            <person name="Heger A."/>
            <person name="Hillier L."/>
            <person name="Hinrichs A.S."/>
            <person name="Holmes I."/>
            <person name="Hoskins R.A."/>
            <person name="Hubisz M.J."/>
            <person name="Hultmark D."/>
            <person name="Huntley M.A."/>
            <person name="Jaffe D.B."/>
            <person name="Jagadeeshan S."/>
            <person name="Jeck W.R."/>
            <person name="Johnson J."/>
            <person name="Jones C.D."/>
            <person name="Jordan W.C."/>
            <person name="Karpen G.H."/>
            <person name="Kataoka E."/>
            <person name="Keightley P.D."/>
            <person name="Kheradpour P."/>
            <person name="Kirkness E.F."/>
            <person name="Koerich L.B."/>
            <person name="Kristiansen K."/>
            <person name="Kudrna D."/>
            <person name="Kulathinal R.J."/>
            <person name="Kumar S."/>
            <person name="Kwok R."/>
            <person name="Lander E."/>
            <person name="Langley C.H."/>
            <person name="Lapoint R."/>
            <person name="Lazzaro B.P."/>
            <person name="Lee S.J."/>
            <person name="Levesque L."/>
            <person name="Li R."/>
            <person name="Lin C.F."/>
            <person name="Lin M.F."/>
            <person name="Lindblad-Toh K."/>
            <person name="Llopart A."/>
            <person name="Long M."/>
            <person name="Low L."/>
            <person name="Lozovsky E."/>
            <person name="Lu J."/>
            <person name="Luo M."/>
            <person name="Machado C.A."/>
            <person name="Makalowski W."/>
            <person name="Marzo M."/>
            <person name="Matsuda M."/>
            <person name="Matzkin L."/>
            <person name="McAllister B."/>
            <person name="McBride C.S."/>
            <person name="McKernan B."/>
            <person name="McKernan K."/>
            <person name="Mendez-Lago M."/>
            <person name="Minx P."/>
            <person name="Mollenhauer M.U."/>
            <person name="Montooth K."/>
            <person name="Mount S.M."/>
            <person name="Mu X."/>
            <person name="Myers E."/>
            <person name="Negre B."/>
            <person name="Newfeld S."/>
            <person name="Nielsen R."/>
            <person name="Noor M.A."/>
            <person name="O'Grady P."/>
            <person name="Pachter L."/>
            <person name="Papaceit M."/>
            <person name="Parisi M.J."/>
            <person name="Parisi M."/>
            <person name="Parts L."/>
            <person name="Pedersen J.S."/>
            <person name="Pesole G."/>
            <person name="Phillippy A.M."/>
            <person name="Ponting C.P."/>
            <person name="Pop M."/>
            <person name="Porcelli D."/>
            <person name="Powell J.R."/>
            <person name="Prohaska S."/>
            <person name="Pruitt K."/>
            <person name="Puig M."/>
            <person name="Quesneville H."/>
            <person name="Ram K.R."/>
            <person name="Rand D."/>
            <person name="Rasmussen M.D."/>
            <person name="Reed L.K."/>
            <person name="Reenan R."/>
            <person name="Reily A."/>
            <person name="Remington K.A."/>
            <person name="Rieger T.T."/>
            <person name="Ritchie M.G."/>
            <person name="Robin C."/>
            <person name="Rogers Y.H."/>
            <person name="Rohde C."/>
            <person name="Rozas J."/>
            <person name="Rubenfield M.J."/>
            <person name="Ruiz A."/>
            <person name="Russo S."/>
            <person name="Salzberg S.L."/>
            <person name="Sanchez-Gracia A."/>
            <person name="Saranga D.J."/>
            <person name="Sato H."/>
            <person name="Schaeffer S.W."/>
            <person name="Schatz M.C."/>
            <person name="Schlenke T."/>
            <person name="Schwartz R."/>
            <person name="Segarra C."/>
            <person name="Singh R.S."/>
            <person name="Sirot L."/>
            <person name="Sirota M."/>
            <person name="Sisneros N.B."/>
            <person name="Smith C.D."/>
            <person name="Smith T.F."/>
            <person name="Spieth J."/>
            <person name="Stage D.E."/>
            <person name="Stark A."/>
            <person name="Stephan W."/>
            <person name="Strausberg R.L."/>
            <person name="Strempel S."/>
            <person name="Sturgill D."/>
            <person name="Sutton G."/>
            <person name="Sutton G.G."/>
            <person name="Tao W."/>
            <person name="Teichmann S."/>
            <person name="Tobari Y.N."/>
            <person name="Tomimura Y."/>
            <person name="Tsolas J.M."/>
            <person name="Valente V.L."/>
            <person name="Venter E."/>
            <person name="Venter J.C."/>
            <person name="Vicario S."/>
            <person name="Vieira F.G."/>
            <person name="Vilella A.J."/>
            <person name="Villasante A."/>
            <person name="Walenz B."/>
            <person name="Wang J."/>
            <person name="Wasserman M."/>
            <person name="Watts T."/>
            <person name="Wilson D."/>
            <person name="Wilson R.K."/>
            <person name="Wing R.A."/>
            <person name="Wolfner M.F."/>
            <person name="Wong A."/>
            <person name="Wong G.K."/>
            <person name="Wu C.I."/>
            <person name="Wu G."/>
            <person name="Yamamoto D."/>
            <person name="Yang H.P."/>
            <person name="Yang S.P."/>
            <person name="Yorke J.A."/>
            <person name="Yoshida K."/>
            <person name="Zdobnov E."/>
            <person name="Zhang P."/>
            <person name="Zhang Y."/>
            <person name="Zimin A.V."/>
            <person name="Baldwin J."/>
            <person name="Abdouelleil A."/>
            <person name="Abdulkadir J."/>
            <person name="Abebe A."/>
            <person name="Abera B."/>
            <person name="Abreu J."/>
            <person name="Acer S.C."/>
            <person name="Aftuck L."/>
            <person name="Alexander A."/>
            <person name="An P."/>
            <person name="Anderson E."/>
            <person name="Anderson S."/>
            <person name="Arachi H."/>
            <person name="Azer M."/>
            <person name="Bachantsang P."/>
            <person name="Barry A."/>
            <person name="Bayul T."/>
            <person name="Berlin A."/>
            <person name="Bessette D."/>
            <person name="Bloom T."/>
            <person name="Blye J."/>
            <person name="Boguslavskiy L."/>
            <person name="Bonnet C."/>
            <person name="Boukhgalter B."/>
            <person name="Bourzgui I."/>
            <person name="Brown A."/>
            <person name="Cahill P."/>
            <person name="Channer S."/>
            <person name="Cheshatsang Y."/>
            <person name="Chuda L."/>
            <person name="Citroen M."/>
            <person name="Collymore A."/>
            <person name="Cooke P."/>
            <person name="Costello M."/>
            <person name="D'Aco K."/>
            <person name="Daza R."/>
            <person name="De Haan G."/>
            <person name="DeGray S."/>
            <person name="DeMaso C."/>
            <person name="Dhargay N."/>
            <person name="Dooley K."/>
            <person name="Dooley E."/>
            <person name="Doricent M."/>
            <person name="Dorje P."/>
            <person name="Dorjee K."/>
            <person name="Dupes A."/>
            <person name="Elong R."/>
            <person name="Falk J."/>
            <person name="Farina A."/>
            <person name="Faro S."/>
            <person name="Ferguson D."/>
            <person name="Fisher S."/>
            <person name="Foley C.D."/>
            <person name="Franke A."/>
            <person name="Friedrich D."/>
            <person name="Gadbois L."/>
            <person name="Gearin G."/>
            <person name="Gearin C.R."/>
            <person name="Giannoukos G."/>
            <person name="Goode T."/>
            <person name="Graham J."/>
            <person name="Grandbois E."/>
            <person name="Grewal S."/>
            <person name="Gyaltsen K."/>
            <person name="Hafez N."/>
            <person name="Hagos B."/>
            <person name="Hall J."/>
            <person name="Henson C."/>
            <person name="Hollinger A."/>
            <person name="Honan T."/>
            <person name="Huard M.D."/>
            <person name="Hughes L."/>
            <person name="Hurhula B."/>
            <person name="Husby M.E."/>
            <person name="Kamat A."/>
            <person name="Kanga B."/>
            <person name="Kashin S."/>
            <person name="Khazanovich D."/>
            <person name="Kisner P."/>
            <person name="Lance K."/>
            <person name="Lara M."/>
            <person name="Lee W."/>
            <person name="Lennon N."/>
            <person name="Letendre F."/>
            <person name="LeVine R."/>
            <person name="Lipovsky A."/>
            <person name="Liu X."/>
            <person name="Liu J."/>
            <person name="Liu S."/>
            <person name="Lokyitsang T."/>
            <person name="Lokyitsang Y."/>
            <person name="Lubonja R."/>
            <person name="Lui A."/>
            <person name="MacDonald P."/>
            <person name="Magnisalis V."/>
            <person name="Maru K."/>
            <person name="Matthews C."/>
            <person name="McCusker W."/>
            <person name="McDonough S."/>
            <person name="Mehta T."/>
            <person name="Meldrim J."/>
            <person name="Meneus L."/>
            <person name="Mihai O."/>
            <person name="Mihalev A."/>
            <person name="Mihova T."/>
            <person name="Mittelman R."/>
            <person name="Mlenga V."/>
            <person name="Montmayeur A."/>
            <person name="Mulrain L."/>
            <person name="Navidi A."/>
            <person name="Naylor J."/>
            <person name="Negash T."/>
            <person name="Nguyen T."/>
            <person name="Nguyen N."/>
            <person name="Nicol R."/>
            <person name="Norbu C."/>
            <person name="Norbu N."/>
            <person name="Novod N."/>
            <person name="O'Neill B."/>
            <person name="Osman S."/>
            <person name="Markiewicz E."/>
            <person name="Oyono O.L."/>
            <person name="Patti C."/>
            <person name="Phunkhang P."/>
            <person name="Pierre F."/>
            <person name="Priest M."/>
            <person name="Raghuraman S."/>
            <person name="Rege F."/>
            <person name="Reyes R."/>
            <person name="Rise C."/>
            <person name="Rogov P."/>
            <person name="Ross K."/>
            <person name="Ryan E."/>
            <person name="Settipalli S."/>
            <person name="Shea T."/>
            <person name="Sherpa N."/>
            <person name="Shi L."/>
            <person name="Shih D."/>
            <person name="Sparrow T."/>
            <person name="Spaulding J."/>
            <person name="Stalker J."/>
            <person name="Stange-Thomann N."/>
            <person name="Stavropoulos S."/>
            <person name="Stone C."/>
            <person name="Strader C."/>
            <person name="Tesfaye S."/>
            <person name="Thomson T."/>
            <person name="Thoulutsang Y."/>
            <person name="Thoulutsang D."/>
            <person name="Topham K."/>
            <person name="Topping I."/>
            <person name="Tsamla T."/>
            <person name="Vassiliev H."/>
            <person name="Vo A."/>
            <person name="Wangchuk T."/>
            <person name="Wangdi T."/>
            <person name="Weiand M."/>
            <person name="Wilkinson J."/>
            <person name="Wilson A."/>
            <person name="Yadav S."/>
            <person name="Young G."/>
            <person name="Yu Q."/>
            <person name="Zembek L."/>
            <person name="Zhong D."/>
            <person name="Zimmer A."/>
            <person name="Zwirko Z."/>
            <person name="Jaffe D.B."/>
            <person name="Alvarez P."/>
            <person name="Brockman W."/>
            <person name="Butler J."/>
            <person name="Chin C."/>
            <person name="Gnerre S."/>
            <person name="Grabherr M."/>
            <person name="Kleber M."/>
            <person name="Mauceli E."/>
            <person name="MacCallum I."/>
        </authorList>
    </citation>
    <scope>NUCLEOTIDE SEQUENCE [LARGE SCALE GENOMIC DNA]</scope>
    <source>
        <strain evidence="3">Tucson 15287-2541.00</strain>
    </source>
</reference>
<keyword evidence="1" id="KW-1133">Transmembrane helix</keyword>
<dbReference type="InParanoid" id="B4JEC9"/>
<evidence type="ECO:0000256" key="1">
    <source>
        <dbReference type="SAM" id="Phobius"/>
    </source>
</evidence>
<evidence type="ECO:0000313" key="3">
    <source>
        <dbReference type="Proteomes" id="UP000001070"/>
    </source>
</evidence>
<gene>
    <name evidence="2" type="primary">Dgri\GH10388</name>
    <name evidence="2" type="ORF">Dgri_GH10388</name>
</gene>
<keyword evidence="3" id="KW-1185">Reference proteome</keyword>
<dbReference type="Proteomes" id="UP000001070">
    <property type="component" value="Unassembled WGS sequence"/>
</dbReference>
<sequence>MRKIEHYYMQPRVSLFMSLFMSICHAPCSMLYAVCPMFRIRVHVVGNNCKSVPSVNDGNDDDEVKWPLPKELSFNF</sequence>
<evidence type="ECO:0000313" key="2">
    <source>
        <dbReference type="EMBL" id="EDW03649.1"/>
    </source>
</evidence>
<feature type="transmembrane region" description="Helical" evidence="1">
    <location>
        <begin position="12"/>
        <end position="34"/>
    </location>
</feature>